<proteinExistence type="predicted"/>
<evidence type="ECO:0000313" key="1">
    <source>
        <dbReference type="Proteomes" id="UP000095281"/>
    </source>
</evidence>
<reference evidence="2" key="1">
    <citation type="submission" date="2016-11" db="UniProtKB">
        <authorList>
            <consortium name="WormBaseParasite"/>
        </authorList>
    </citation>
    <scope>IDENTIFICATION</scope>
</reference>
<protein>
    <submittedName>
        <fullName evidence="2">PAP_central domain-containing protein</fullName>
    </submittedName>
</protein>
<dbReference type="WBParaSite" id="MhA1_Contig2345.frz3.gene2">
    <property type="protein sequence ID" value="MhA1_Contig2345.frz3.gene2"/>
    <property type="gene ID" value="MhA1_Contig2345.frz3.gene2"/>
</dbReference>
<organism evidence="1 2">
    <name type="scientific">Meloidogyne hapla</name>
    <name type="common">Root-knot nematode worm</name>
    <dbReference type="NCBI Taxonomy" id="6305"/>
    <lineage>
        <taxon>Eukaryota</taxon>
        <taxon>Metazoa</taxon>
        <taxon>Ecdysozoa</taxon>
        <taxon>Nematoda</taxon>
        <taxon>Chromadorea</taxon>
        <taxon>Rhabditida</taxon>
        <taxon>Tylenchina</taxon>
        <taxon>Tylenchomorpha</taxon>
        <taxon>Tylenchoidea</taxon>
        <taxon>Meloidogynidae</taxon>
        <taxon>Meloidogyninae</taxon>
        <taxon>Meloidogyne</taxon>
    </lineage>
</organism>
<dbReference type="Gene3D" id="1.10.1410.10">
    <property type="match status" value="1"/>
</dbReference>
<sequence>MPQTNNLSINPINQDFVLLKASLNWNIKSDYNNRRQVYGLNSYKIYDENKRRLERHANLQWPIIAPGIPTQNSGFNINLSTSTILISEMKS</sequence>
<dbReference type="AlphaFoldDB" id="A0A1I8BG69"/>
<accession>A0A1I8BG69</accession>
<name>A0A1I8BG69_MELHA</name>
<keyword evidence="1" id="KW-1185">Reference proteome</keyword>
<dbReference type="Proteomes" id="UP000095281">
    <property type="component" value="Unplaced"/>
</dbReference>
<evidence type="ECO:0000313" key="2">
    <source>
        <dbReference type="WBParaSite" id="MhA1_Contig2345.frz3.gene2"/>
    </source>
</evidence>